<dbReference type="InterPro" id="IPR006121">
    <property type="entry name" value="HMA_dom"/>
</dbReference>
<dbReference type="AlphaFoldDB" id="A0A5K7S3I0"/>
<accession>A0A5K7S3I0</accession>
<name>A0A5K7S3I0_9BACT</name>
<sequence>MKTLVKITIIALLAIVYTSNTNAQTPATKSKTETIKVSGNCDMCKARIEKAAKIDGVSKAEWNKKDKMLAVTFDPVKTSMDVIGKKVAAAGHDTEKVKAEAQAYDKLPSCCKYR</sequence>
<feature type="signal peptide" evidence="1">
    <location>
        <begin position="1"/>
        <end position="23"/>
    </location>
</feature>
<dbReference type="EMBL" id="AP018694">
    <property type="protein sequence ID" value="BBE15904.1"/>
    <property type="molecule type" value="Genomic_DNA"/>
</dbReference>
<reference evidence="2" key="1">
    <citation type="journal article" date="2020" name="Int. J. Syst. Evol. Microbiol.">
        <title>Aquipluma nitroreducens gen. nov. sp. nov., a novel facultatively anaerobic bacterium isolated from a freshwater lake.</title>
        <authorList>
            <person name="Watanabe M."/>
            <person name="Kojima H."/>
            <person name="Fukui M."/>
        </authorList>
    </citation>
    <scope>NUCLEOTIDE SEQUENCE</scope>
    <source>
        <strain evidence="2">MeG22</strain>
    </source>
</reference>
<proteinExistence type="predicted"/>
<dbReference type="SUPFAM" id="SSF55008">
    <property type="entry name" value="HMA, heavy metal-associated domain"/>
    <property type="match status" value="1"/>
</dbReference>
<dbReference type="Proteomes" id="UP001193389">
    <property type="component" value="Chromosome"/>
</dbReference>
<dbReference type="Gene3D" id="3.30.70.100">
    <property type="match status" value="1"/>
</dbReference>
<evidence type="ECO:0000313" key="2">
    <source>
        <dbReference type="EMBL" id="BBE15904.1"/>
    </source>
</evidence>
<dbReference type="GO" id="GO:0046872">
    <property type="term" value="F:metal ion binding"/>
    <property type="evidence" value="ECO:0007669"/>
    <property type="project" value="InterPro"/>
</dbReference>
<organism evidence="2 3">
    <name type="scientific">Aquipluma nitroreducens</name>
    <dbReference type="NCBI Taxonomy" id="2010828"/>
    <lineage>
        <taxon>Bacteria</taxon>
        <taxon>Pseudomonadati</taxon>
        <taxon>Bacteroidota</taxon>
        <taxon>Bacteroidia</taxon>
        <taxon>Marinilabiliales</taxon>
        <taxon>Prolixibacteraceae</taxon>
        <taxon>Aquipluma</taxon>
    </lineage>
</organism>
<evidence type="ECO:0000313" key="3">
    <source>
        <dbReference type="Proteomes" id="UP001193389"/>
    </source>
</evidence>
<gene>
    <name evidence="2" type="ORF">AQPE_0040</name>
</gene>
<dbReference type="KEGG" id="anf:AQPE_0040"/>
<dbReference type="InterPro" id="IPR036163">
    <property type="entry name" value="HMA_dom_sf"/>
</dbReference>
<keyword evidence="1" id="KW-0732">Signal</keyword>
<keyword evidence="3" id="KW-1185">Reference proteome</keyword>
<dbReference type="RefSeq" id="WP_318349021.1">
    <property type="nucleotide sequence ID" value="NZ_AP018694.1"/>
</dbReference>
<feature type="chain" id="PRO_5024450897" evidence="1">
    <location>
        <begin position="24"/>
        <end position="114"/>
    </location>
</feature>
<evidence type="ECO:0000256" key="1">
    <source>
        <dbReference type="SAM" id="SignalP"/>
    </source>
</evidence>
<dbReference type="CDD" id="cd00371">
    <property type="entry name" value="HMA"/>
    <property type="match status" value="1"/>
</dbReference>
<protein>
    <submittedName>
        <fullName evidence="2">Co/Zn/Cd efflux system membrane fusion protein</fullName>
    </submittedName>
</protein>